<dbReference type="SUPFAM" id="SSF102405">
    <property type="entry name" value="MCP/YpsA-like"/>
    <property type="match status" value="1"/>
</dbReference>
<proteinExistence type="inferred from homology"/>
<sequence>MIIKYTEHIPALEDMKKYPKELYALGDVSLLQRSKVSIVGTRRPSLYTQHQTKKLATSLAKRGVCLVSGAAMGVDALVHQGAGFPNTIAVVANSLDIRYPSVNRHIIEGIEKEGLVLSQFPQTSKAAPWSFVVRNELVVALGDILIVTQADENSGSMRSVEFALKMGKEIYVLPQQLDESNGTNKLLEEGLAKAIYDIDAFSNKYGVVPKNEEIPRDDFFYFCQTSPTFDDAVSKFNDRVYEAELEGLIYIENGLVRLV</sequence>
<organism evidence="3">
    <name type="scientific">uncultured Sulfurovum sp</name>
    <dbReference type="NCBI Taxonomy" id="269237"/>
    <lineage>
        <taxon>Bacteria</taxon>
        <taxon>Pseudomonadati</taxon>
        <taxon>Campylobacterota</taxon>
        <taxon>Epsilonproteobacteria</taxon>
        <taxon>Campylobacterales</taxon>
        <taxon>Sulfurovaceae</taxon>
        <taxon>Sulfurovum</taxon>
        <taxon>environmental samples</taxon>
    </lineage>
</organism>
<dbReference type="PANTHER" id="PTHR43022:SF1">
    <property type="entry name" value="PROTEIN SMF"/>
    <property type="match status" value="1"/>
</dbReference>
<accession>A0A6S6RSL2</accession>
<evidence type="ECO:0000259" key="2">
    <source>
        <dbReference type="Pfam" id="PF02481"/>
    </source>
</evidence>
<evidence type="ECO:0000313" key="3">
    <source>
        <dbReference type="EMBL" id="CAA6799125.1"/>
    </source>
</evidence>
<evidence type="ECO:0000256" key="1">
    <source>
        <dbReference type="ARBA" id="ARBA00006525"/>
    </source>
</evidence>
<dbReference type="PANTHER" id="PTHR43022">
    <property type="entry name" value="PROTEIN SMF"/>
    <property type="match status" value="1"/>
</dbReference>
<gene>
    <name evidence="3" type="ORF">HELGO_WM29880</name>
</gene>
<comment type="similarity">
    <text evidence="1">Belongs to the DprA/Smf family.</text>
</comment>
<dbReference type="AlphaFoldDB" id="A0A6S6RSL2"/>
<feature type="domain" description="Smf/DprA SLOG" evidence="2">
    <location>
        <begin position="10"/>
        <end position="204"/>
    </location>
</feature>
<protein>
    <submittedName>
        <fullName evidence="3">Rossmann fold nucleotide-binding protein Smf possibly involved in DNA uptake</fullName>
    </submittedName>
</protein>
<name>A0A6S6RSL2_9BACT</name>
<dbReference type="Gene3D" id="3.40.50.450">
    <property type="match status" value="1"/>
</dbReference>
<dbReference type="InterPro" id="IPR003488">
    <property type="entry name" value="DprA"/>
</dbReference>
<dbReference type="EMBL" id="CACVAP010000013">
    <property type="protein sequence ID" value="CAA6799125.1"/>
    <property type="molecule type" value="Genomic_DNA"/>
</dbReference>
<dbReference type="GO" id="GO:0009294">
    <property type="term" value="P:DNA-mediated transformation"/>
    <property type="evidence" value="ECO:0007669"/>
    <property type="project" value="InterPro"/>
</dbReference>
<dbReference type="InterPro" id="IPR057666">
    <property type="entry name" value="DrpA_SLOG"/>
</dbReference>
<reference evidence="3" key="1">
    <citation type="submission" date="2020-01" db="EMBL/GenBank/DDBJ databases">
        <authorList>
            <person name="Meier V. D."/>
            <person name="Meier V D."/>
        </authorList>
    </citation>
    <scope>NUCLEOTIDE SEQUENCE</scope>
    <source>
        <strain evidence="3">HLG_WM_MAG_06</strain>
    </source>
</reference>
<dbReference type="Pfam" id="PF02481">
    <property type="entry name" value="DNA_processg_A"/>
    <property type="match status" value="1"/>
</dbReference>